<evidence type="ECO:0000256" key="1">
    <source>
        <dbReference type="SAM" id="MobiDB-lite"/>
    </source>
</evidence>
<keyword evidence="4" id="KW-0418">Kinase</keyword>
<dbReference type="SUPFAM" id="SSF56112">
    <property type="entry name" value="Protein kinase-like (PK-like)"/>
    <property type="match status" value="1"/>
</dbReference>
<feature type="compositionally biased region" description="Basic and acidic residues" evidence="1">
    <location>
        <begin position="82"/>
        <end position="95"/>
    </location>
</feature>
<feature type="transmembrane region" description="Helical" evidence="2">
    <location>
        <begin position="802"/>
        <end position="823"/>
    </location>
</feature>
<dbReference type="InterPro" id="IPR008271">
    <property type="entry name" value="Ser/Thr_kinase_AS"/>
</dbReference>
<sequence>MSHDIWRAFTLPAYQVDLFRLRKILNGIYQGHFEVSLKGDEFIIFAPRYLDPAERELVAEGSRYRRILEENKAVKASTKKRGPAEKREPAEERQPIAKARPRKQRSSRGQSPSNPSTEQCDSPDTSQIPLFDSVTQVVPSLEPKAHATPDQVLVVENVTTDQVGRTLQGLYATPVASGETSKVFGVETRLSLNGHLSGSKDVIRKCAVKRLHESTSAEQFWAEYESLKRLKSLNHPHLIETLSVFRSEMDTTQHFNFVFPLALSNLKRLFRDSYVPVPLRNRNLDSLWGQIPGLSSAVAYLHDSAHMAHRDIKPSNILIYEEPSGTGLSLKLTDFGLSVDLSRARTWEQGSRARQSAWLYDSPEVRNASPITGVVKPSAKIKIPSSSDLMANDIWKLGCVFTEMLAFLVDGGSAGVAEFRDHITTTEGNVSSDVFNDTRFDDGEQVKPQVLEFIDRMAYKDYRAGMLQAMISGMLAKSALRPTIALVCEKLAENNFPNIRYNDGVRVIRFIPEDRLACSRFDTLRLKIEEWTGRPIDWAPLNQPLPKLDAGGYMAIWKWHGIDLFLALSQDEFDRYKATCFPVTTNGIPLLPLTQQDLKAQQAAKPSSSMQPTKLRQPSHSSLGTNVLTGNVSSAIQTSVDTKDIYWCIERNFTEPTEIYLSPIQNAETLDDEQLFHQVNTAIGSTEGWIRRLFSWKRCTAIDFVQFLVIWENKDQVNPIQKELPPPATPFYNHSVPLPHDFHMRAAGLQMVFGLRDPKKGSGETTIIDMLPKKTNPPPFPRRISEPGWGLHAKMGFSQRRFLAWLFFCIVLGGIFVVVWLVFINPTDLQNAFIPSFLFATLLTIAMGLLQVA</sequence>
<gene>
    <name evidence="4" type="ORF">FOYG_11664</name>
</gene>
<dbReference type="Proteomes" id="UP000030753">
    <property type="component" value="Unassembled WGS sequence"/>
</dbReference>
<keyword evidence="2" id="KW-0472">Membrane</keyword>
<accession>W9I2J4</accession>
<dbReference type="Pfam" id="PF00069">
    <property type="entry name" value="Pkinase"/>
    <property type="match status" value="1"/>
</dbReference>
<dbReference type="InterPro" id="IPR000719">
    <property type="entry name" value="Prot_kinase_dom"/>
</dbReference>
<dbReference type="EMBL" id="JH717845">
    <property type="protein sequence ID" value="EWY87465.1"/>
    <property type="molecule type" value="Genomic_DNA"/>
</dbReference>
<dbReference type="SMART" id="SM00220">
    <property type="entry name" value="S_TKc"/>
    <property type="match status" value="1"/>
</dbReference>
<feature type="region of interest" description="Disordered" evidence="1">
    <location>
        <begin position="601"/>
        <end position="620"/>
    </location>
</feature>
<keyword evidence="2" id="KW-0812">Transmembrane</keyword>
<dbReference type="PROSITE" id="PS00108">
    <property type="entry name" value="PROTEIN_KINASE_ST"/>
    <property type="match status" value="1"/>
</dbReference>
<feature type="domain" description="Protein kinase" evidence="3">
    <location>
        <begin position="169"/>
        <end position="484"/>
    </location>
</feature>
<name>W9I2J4_FUSOX</name>
<feature type="compositionally biased region" description="Polar residues" evidence="1">
    <location>
        <begin position="107"/>
        <end position="128"/>
    </location>
</feature>
<feature type="region of interest" description="Disordered" evidence="1">
    <location>
        <begin position="74"/>
        <end position="128"/>
    </location>
</feature>
<dbReference type="HOGENOM" id="CLU_017514_0_0_1"/>
<evidence type="ECO:0000259" key="3">
    <source>
        <dbReference type="PROSITE" id="PS50011"/>
    </source>
</evidence>
<dbReference type="OrthoDB" id="248923at2759"/>
<organism evidence="4 5">
    <name type="scientific">Fusarium oxysporum NRRL 32931</name>
    <dbReference type="NCBI Taxonomy" id="660029"/>
    <lineage>
        <taxon>Eukaryota</taxon>
        <taxon>Fungi</taxon>
        <taxon>Dikarya</taxon>
        <taxon>Ascomycota</taxon>
        <taxon>Pezizomycotina</taxon>
        <taxon>Sordariomycetes</taxon>
        <taxon>Hypocreomycetidae</taxon>
        <taxon>Hypocreales</taxon>
        <taxon>Nectriaceae</taxon>
        <taxon>Fusarium</taxon>
        <taxon>Fusarium oxysporum species complex</taxon>
    </lineage>
</organism>
<dbReference type="InterPro" id="IPR011009">
    <property type="entry name" value="Kinase-like_dom_sf"/>
</dbReference>
<evidence type="ECO:0000313" key="5">
    <source>
        <dbReference type="Proteomes" id="UP000030753"/>
    </source>
</evidence>
<dbReference type="PANTHER" id="PTHR24359:SF1">
    <property type="entry name" value="INHIBITOR OF NUCLEAR FACTOR KAPPA-B KINASE EPSILON SUBUNIT HOMOLOG 1-RELATED"/>
    <property type="match status" value="1"/>
</dbReference>
<dbReference type="PANTHER" id="PTHR24359">
    <property type="entry name" value="SERINE/THREONINE-PROTEIN KINASE SBK1"/>
    <property type="match status" value="1"/>
</dbReference>
<dbReference type="PROSITE" id="PS50011">
    <property type="entry name" value="PROTEIN_KINASE_DOM"/>
    <property type="match status" value="1"/>
</dbReference>
<proteinExistence type="predicted"/>
<keyword evidence="2" id="KW-1133">Transmembrane helix</keyword>
<dbReference type="Gene3D" id="1.10.510.10">
    <property type="entry name" value="Transferase(Phosphotransferase) domain 1"/>
    <property type="match status" value="1"/>
</dbReference>
<dbReference type="AlphaFoldDB" id="W9I2J4"/>
<keyword evidence="4" id="KW-0723">Serine/threonine-protein kinase</keyword>
<feature type="transmembrane region" description="Helical" evidence="2">
    <location>
        <begin position="829"/>
        <end position="850"/>
    </location>
</feature>
<evidence type="ECO:0000313" key="4">
    <source>
        <dbReference type="EMBL" id="EWY87465.1"/>
    </source>
</evidence>
<dbReference type="GO" id="GO:0005524">
    <property type="term" value="F:ATP binding"/>
    <property type="evidence" value="ECO:0007669"/>
    <property type="project" value="InterPro"/>
</dbReference>
<reference evidence="4 5" key="1">
    <citation type="submission" date="2011-06" db="EMBL/GenBank/DDBJ databases">
        <title>The Genome Sequence of Fusarium oxysporum FOSC 3-a.</title>
        <authorList>
            <consortium name="The Broad Institute Genome Sequencing Platform"/>
            <person name="Ma L.-J."/>
            <person name="Gale L.R."/>
            <person name="Schwartz D.C."/>
            <person name="Zhou S."/>
            <person name="Corby-Kistler H."/>
            <person name="Young S.K."/>
            <person name="Zeng Q."/>
            <person name="Gargeya S."/>
            <person name="Fitzgerald M."/>
            <person name="Haas B."/>
            <person name="Abouelleil A."/>
            <person name="Alvarado L."/>
            <person name="Arachchi H.M."/>
            <person name="Berlin A."/>
            <person name="Brown A."/>
            <person name="Chapman S.B."/>
            <person name="Chen Z."/>
            <person name="Dunbar C."/>
            <person name="Freedman E."/>
            <person name="Gearin G."/>
            <person name="Gellesch M."/>
            <person name="Goldberg J."/>
            <person name="Griggs A."/>
            <person name="Gujja S."/>
            <person name="Heiman D."/>
            <person name="Howarth C."/>
            <person name="Larson L."/>
            <person name="Lui A."/>
            <person name="MacDonald P.J.P."/>
            <person name="Mehta T."/>
            <person name="Montmayeur A."/>
            <person name="Murphy C."/>
            <person name="Neiman D."/>
            <person name="Pearson M."/>
            <person name="Priest M."/>
            <person name="Roberts A."/>
            <person name="Saif S."/>
            <person name="Shea T."/>
            <person name="Shenoy N."/>
            <person name="Sisk P."/>
            <person name="Stolte C."/>
            <person name="Sykes S."/>
            <person name="Wortman J."/>
            <person name="Nusbaum C."/>
            <person name="Birren B."/>
        </authorList>
    </citation>
    <scope>NUCLEOTIDE SEQUENCE [LARGE SCALE GENOMIC DNA]</scope>
    <source>
        <strain evidence="5">FOSC 3-a</strain>
    </source>
</reference>
<protein>
    <submittedName>
        <fullName evidence="4">Serine/threonine protein kinase</fullName>
    </submittedName>
</protein>
<keyword evidence="4" id="KW-0808">Transferase</keyword>
<dbReference type="GO" id="GO:0004674">
    <property type="term" value="F:protein serine/threonine kinase activity"/>
    <property type="evidence" value="ECO:0007669"/>
    <property type="project" value="UniProtKB-KW"/>
</dbReference>
<dbReference type="CDD" id="cd00180">
    <property type="entry name" value="PKc"/>
    <property type="match status" value="1"/>
</dbReference>
<evidence type="ECO:0000256" key="2">
    <source>
        <dbReference type="SAM" id="Phobius"/>
    </source>
</evidence>